<dbReference type="SUPFAM" id="SSF53098">
    <property type="entry name" value="Ribonuclease H-like"/>
    <property type="match status" value="1"/>
</dbReference>
<dbReference type="GO" id="GO:0003676">
    <property type="term" value="F:nucleic acid binding"/>
    <property type="evidence" value="ECO:0007669"/>
    <property type="project" value="InterPro"/>
</dbReference>
<reference evidence="11" key="3">
    <citation type="submission" date="2025-09" db="UniProtKB">
        <authorList>
            <consortium name="Ensembl"/>
        </authorList>
    </citation>
    <scope>IDENTIFICATION</scope>
</reference>
<dbReference type="Ensembl" id="ENSSORT00005052997.1">
    <property type="protein sequence ID" value="ENSSORP00005051764.1"/>
    <property type="gene ID" value="ENSSORG00005023368.1"/>
</dbReference>
<keyword evidence="12" id="KW-1185">Reference proteome</keyword>
<evidence type="ECO:0000256" key="8">
    <source>
        <dbReference type="ARBA" id="ARBA00022842"/>
    </source>
</evidence>
<dbReference type="AlphaFoldDB" id="A0A673CEM2"/>
<proteinExistence type="inferred from homology"/>
<dbReference type="OrthoDB" id="10250935at2759"/>
<feature type="domain" description="Exonuclease" evidence="10">
    <location>
        <begin position="5"/>
        <end position="183"/>
    </location>
</feature>
<protein>
    <recommendedName>
        <fullName evidence="3">exodeoxyribonuclease III</fullName>
        <ecNumber evidence="3">3.1.11.2</ecNumber>
    </recommendedName>
</protein>
<dbReference type="PANTHER" id="PTHR13058:SF22">
    <property type="entry name" value="EXODEOXYRIBONUCLEASE III"/>
    <property type="match status" value="1"/>
</dbReference>
<accession>A0A673CEM2</accession>
<evidence type="ECO:0000256" key="5">
    <source>
        <dbReference type="ARBA" id="ARBA00022723"/>
    </source>
</evidence>
<evidence type="ECO:0000313" key="12">
    <source>
        <dbReference type="Proteomes" id="UP000472271"/>
    </source>
</evidence>
<dbReference type="FunCoup" id="A0A673CEM2">
    <property type="interactions" value="73"/>
</dbReference>
<dbReference type="InterPro" id="IPR036397">
    <property type="entry name" value="RNaseH_sf"/>
</dbReference>
<keyword evidence="8" id="KW-0460">Magnesium</keyword>
<dbReference type="SMART" id="SM00479">
    <property type="entry name" value="EXOIII"/>
    <property type="match status" value="1"/>
</dbReference>
<dbReference type="InterPro" id="IPR012337">
    <property type="entry name" value="RNaseH-like_sf"/>
</dbReference>
<evidence type="ECO:0000256" key="6">
    <source>
        <dbReference type="ARBA" id="ARBA00022801"/>
    </source>
</evidence>
<dbReference type="Proteomes" id="UP000472271">
    <property type="component" value="Chromosome 6"/>
</dbReference>
<dbReference type="Gene3D" id="3.30.420.10">
    <property type="entry name" value="Ribonuclease H-like superfamily/Ribonuclease H"/>
    <property type="match status" value="1"/>
</dbReference>
<dbReference type="InterPro" id="IPR040393">
    <property type="entry name" value="TREX1/2"/>
</dbReference>
<dbReference type="GO" id="GO:0005737">
    <property type="term" value="C:cytoplasm"/>
    <property type="evidence" value="ECO:0007669"/>
    <property type="project" value="TreeGrafter"/>
</dbReference>
<dbReference type="InParanoid" id="A0A673CEM2"/>
<dbReference type="GO" id="GO:0006308">
    <property type="term" value="P:DNA catabolic process"/>
    <property type="evidence" value="ECO:0007669"/>
    <property type="project" value="TreeGrafter"/>
</dbReference>
<evidence type="ECO:0000259" key="10">
    <source>
        <dbReference type="SMART" id="SM00479"/>
    </source>
</evidence>
<comment type="catalytic activity">
    <reaction evidence="1">
        <text>Exonucleolytic cleavage in the 3'- to 5'-direction to yield nucleoside 5'-phosphates.</text>
        <dbReference type="EC" id="3.1.11.2"/>
    </reaction>
</comment>
<gene>
    <name evidence="11" type="primary">LOC115421209</name>
</gene>
<evidence type="ECO:0000313" key="11">
    <source>
        <dbReference type="Ensembl" id="ENSSORP00005051764.1"/>
    </source>
</evidence>
<keyword evidence="4" id="KW-0540">Nuclease</keyword>
<name>A0A673CEM2_9TELE</name>
<sequence length="191" mass="21984">MSANTIVFFDLETTELDTSVCDLVQISAVCGDQFFNMYTVPCRPLSDGASQVTGFSVQDGRLFLHGVMMSTVPLRDALSYFLSYLQSFRCPILLAAHNAHRFDALVIRRVLQHCGLWMDFQRLVSGFVDTFLLSRRLYPCLEGYSQEYLVRNFLGKTYTAHNAAEDARMLQELYELWSPNREDVHYCTYRT</sequence>
<evidence type="ECO:0000256" key="9">
    <source>
        <dbReference type="ARBA" id="ARBA00025769"/>
    </source>
</evidence>
<keyword evidence="6" id="KW-0378">Hydrolase</keyword>
<evidence type="ECO:0000256" key="4">
    <source>
        <dbReference type="ARBA" id="ARBA00022722"/>
    </source>
</evidence>
<dbReference type="InterPro" id="IPR013520">
    <property type="entry name" value="Ribonucl_H"/>
</dbReference>
<reference evidence="11" key="1">
    <citation type="submission" date="2019-06" db="EMBL/GenBank/DDBJ databases">
        <authorList>
            <consortium name="Wellcome Sanger Institute Data Sharing"/>
        </authorList>
    </citation>
    <scope>NUCLEOTIDE SEQUENCE [LARGE SCALE GENOMIC DNA]</scope>
</reference>
<dbReference type="GO" id="GO:0008311">
    <property type="term" value="F:double-stranded DNA 3'-5' DNA exonuclease activity"/>
    <property type="evidence" value="ECO:0007669"/>
    <property type="project" value="UniProtKB-EC"/>
</dbReference>
<dbReference type="PANTHER" id="PTHR13058">
    <property type="entry name" value="THREE PRIME REPAIR EXONUCLEASE 1, 2"/>
    <property type="match status" value="1"/>
</dbReference>
<dbReference type="GeneID" id="115421209"/>
<dbReference type="EC" id="3.1.11.2" evidence="3"/>
<dbReference type="CDD" id="cd06127">
    <property type="entry name" value="DEDDh"/>
    <property type="match status" value="1"/>
</dbReference>
<evidence type="ECO:0000256" key="3">
    <source>
        <dbReference type="ARBA" id="ARBA00012115"/>
    </source>
</evidence>
<dbReference type="GO" id="GO:0046872">
    <property type="term" value="F:metal ion binding"/>
    <property type="evidence" value="ECO:0007669"/>
    <property type="project" value="UniProtKB-KW"/>
</dbReference>
<dbReference type="RefSeq" id="XP_029992842.1">
    <property type="nucleotide sequence ID" value="XM_030136982.1"/>
</dbReference>
<organism evidence="11 12">
    <name type="scientific">Sphaeramia orbicularis</name>
    <name type="common">orbiculate cardinalfish</name>
    <dbReference type="NCBI Taxonomy" id="375764"/>
    <lineage>
        <taxon>Eukaryota</taxon>
        <taxon>Metazoa</taxon>
        <taxon>Chordata</taxon>
        <taxon>Craniata</taxon>
        <taxon>Vertebrata</taxon>
        <taxon>Euteleostomi</taxon>
        <taxon>Actinopterygii</taxon>
        <taxon>Neopterygii</taxon>
        <taxon>Teleostei</taxon>
        <taxon>Neoteleostei</taxon>
        <taxon>Acanthomorphata</taxon>
        <taxon>Gobiaria</taxon>
        <taxon>Kurtiformes</taxon>
        <taxon>Apogonoidei</taxon>
        <taxon>Apogonidae</taxon>
        <taxon>Apogoninae</taxon>
        <taxon>Sphaeramia</taxon>
    </lineage>
</organism>
<evidence type="ECO:0000256" key="1">
    <source>
        <dbReference type="ARBA" id="ARBA00000493"/>
    </source>
</evidence>
<comment type="cofactor">
    <cofactor evidence="2">
        <name>Mg(2+)</name>
        <dbReference type="ChEBI" id="CHEBI:18420"/>
    </cofactor>
</comment>
<evidence type="ECO:0000256" key="7">
    <source>
        <dbReference type="ARBA" id="ARBA00022839"/>
    </source>
</evidence>
<dbReference type="Pfam" id="PF00929">
    <property type="entry name" value="RNase_T"/>
    <property type="match status" value="1"/>
</dbReference>
<comment type="similarity">
    <text evidence="9">Belongs to the exonuclease superfamily. TREX family.</text>
</comment>
<keyword evidence="5" id="KW-0479">Metal-binding</keyword>
<keyword evidence="7" id="KW-0269">Exonuclease</keyword>
<evidence type="ECO:0000256" key="2">
    <source>
        <dbReference type="ARBA" id="ARBA00001946"/>
    </source>
</evidence>
<reference evidence="11" key="2">
    <citation type="submission" date="2025-08" db="UniProtKB">
        <authorList>
            <consortium name="Ensembl"/>
        </authorList>
    </citation>
    <scope>IDENTIFICATION</scope>
</reference>